<protein>
    <submittedName>
        <fullName evidence="10">Undecaprenyl-diphosphatase</fullName>
    </submittedName>
</protein>
<keyword evidence="11" id="KW-1185">Reference proteome</keyword>
<dbReference type="EMBL" id="FUWS01000010">
    <property type="protein sequence ID" value="SKA28667.1"/>
    <property type="molecule type" value="Genomic_DNA"/>
</dbReference>
<comment type="subcellular location">
    <subcellularLocation>
        <location evidence="1">Cell membrane</location>
        <topology evidence="1">Multi-pass membrane protein</topology>
    </subcellularLocation>
</comment>
<keyword evidence="4" id="KW-0378">Hydrolase</keyword>
<dbReference type="GO" id="GO:0016787">
    <property type="term" value="F:hydrolase activity"/>
    <property type="evidence" value="ECO:0007669"/>
    <property type="project" value="UniProtKB-KW"/>
</dbReference>
<feature type="domain" description="Phosphatidic acid phosphatase type 2/haloperoxidase" evidence="9">
    <location>
        <begin position="95"/>
        <end position="200"/>
    </location>
</feature>
<organism evidence="10 11">
    <name type="scientific">Marinactinospora thermotolerans DSM 45154</name>
    <dbReference type="NCBI Taxonomy" id="1122192"/>
    <lineage>
        <taxon>Bacteria</taxon>
        <taxon>Bacillati</taxon>
        <taxon>Actinomycetota</taxon>
        <taxon>Actinomycetes</taxon>
        <taxon>Streptosporangiales</taxon>
        <taxon>Nocardiopsidaceae</taxon>
        <taxon>Marinactinospora</taxon>
    </lineage>
</organism>
<dbReference type="RefSeq" id="WP_159457286.1">
    <property type="nucleotide sequence ID" value="NZ_FUWS01000010.1"/>
</dbReference>
<evidence type="ECO:0000256" key="5">
    <source>
        <dbReference type="ARBA" id="ARBA00022989"/>
    </source>
</evidence>
<dbReference type="SUPFAM" id="SSF48317">
    <property type="entry name" value="Acid phosphatase/Vanadium-dependent haloperoxidase"/>
    <property type="match status" value="1"/>
</dbReference>
<gene>
    <name evidence="10" type="ORF">SAMN02745673_03601</name>
</gene>
<keyword evidence="2" id="KW-1003">Cell membrane</keyword>
<evidence type="ECO:0000256" key="2">
    <source>
        <dbReference type="ARBA" id="ARBA00022475"/>
    </source>
</evidence>
<name>A0A1T4SKF2_9ACTN</name>
<proteinExistence type="predicted"/>
<evidence type="ECO:0000256" key="6">
    <source>
        <dbReference type="ARBA" id="ARBA00023136"/>
    </source>
</evidence>
<keyword evidence="5 8" id="KW-1133">Transmembrane helix</keyword>
<reference evidence="10 11" key="1">
    <citation type="submission" date="2017-02" db="EMBL/GenBank/DDBJ databases">
        <authorList>
            <person name="Peterson S.W."/>
        </authorList>
    </citation>
    <scope>NUCLEOTIDE SEQUENCE [LARGE SCALE GENOMIC DNA]</scope>
    <source>
        <strain evidence="10 11">DSM 45154</strain>
    </source>
</reference>
<feature type="region of interest" description="Disordered" evidence="7">
    <location>
        <begin position="208"/>
        <end position="229"/>
    </location>
</feature>
<dbReference type="PANTHER" id="PTHR14969:SF62">
    <property type="entry name" value="DECAPRENYLPHOSPHORYL-5-PHOSPHORIBOSE PHOSPHATASE RV3807C-RELATED"/>
    <property type="match status" value="1"/>
</dbReference>
<dbReference type="Pfam" id="PF01569">
    <property type="entry name" value="PAP2"/>
    <property type="match status" value="1"/>
</dbReference>
<evidence type="ECO:0000313" key="11">
    <source>
        <dbReference type="Proteomes" id="UP000190637"/>
    </source>
</evidence>
<dbReference type="GO" id="GO:0005886">
    <property type="term" value="C:plasma membrane"/>
    <property type="evidence" value="ECO:0007669"/>
    <property type="project" value="UniProtKB-SubCell"/>
</dbReference>
<dbReference type="InterPro" id="IPR000326">
    <property type="entry name" value="PAP2/HPO"/>
</dbReference>
<dbReference type="OrthoDB" id="5289372at2"/>
<dbReference type="STRING" id="1122192.SAMN02745673_03601"/>
<evidence type="ECO:0000256" key="4">
    <source>
        <dbReference type="ARBA" id="ARBA00022801"/>
    </source>
</evidence>
<accession>A0A1T4SKF2</accession>
<dbReference type="Proteomes" id="UP000190637">
    <property type="component" value="Unassembled WGS sequence"/>
</dbReference>
<keyword evidence="3 8" id="KW-0812">Transmembrane</keyword>
<dbReference type="PANTHER" id="PTHR14969">
    <property type="entry name" value="SPHINGOSINE-1-PHOSPHATE PHOSPHOHYDROLASE"/>
    <property type="match status" value="1"/>
</dbReference>
<dbReference type="AlphaFoldDB" id="A0A1T4SKF2"/>
<feature type="transmembrane region" description="Helical" evidence="8">
    <location>
        <begin position="159"/>
        <end position="179"/>
    </location>
</feature>
<keyword evidence="6 8" id="KW-0472">Membrane</keyword>
<dbReference type="SMART" id="SM00014">
    <property type="entry name" value="acidPPc"/>
    <property type="match status" value="1"/>
</dbReference>
<feature type="transmembrane region" description="Helical" evidence="8">
    <location>
        <begin position="94"/>
        <end position="112"/>
    </location>
</feature>
<dbReference type="CDD" id="cd03392">
    <property type="entry name" value="PAP2_like_2"/>
    <property type="match status" value="1"/>
</dbReference>
<dbReference type="InterPro" id="IPR036938">
    <property type="entry name" value="PAP2/HPO_sf"/>
</dbReference>
<evidence type="ECO:0000256" key="7">
    <source>
        <dbReference type="SAM" id="MobiDB-lite"/>
    </source>
</evidence>
<sequence length="229" mass="24650">MRKESPITRRAPLLSGLALLLAFLLLVVVLLPDVAAPPFQDADQAITDAARDTRSPFLTSVAVFLDYIGQRPWGAVLLAGVLIPLLVTRRLRAALLVAVAWLVTSAVTVPLVKTLLDRERPLQQLVETGTASFPSGHTAYAAVLAMSVVAVWPGRRGWALAGGLLFTALMGWSRIYLGVHWFSDTLAGALIGWSIALLTWWALPQERTSEKVGGQETPAGPPERDRDGG</sequence>
<feature type="transmembrane region" description="Helical" evidence="8">
    <location>
        <begin position="132"/>
        <end position="152"/>
    </location>
</feature>
<feature type="transmembrane region" description="Helical" evidence="8">
    <location>
        <begin position="70"/>
        <end position="87"/>
    </location>
</feature>
<evidence type="ECO:0000256" key="8">
    <source>
        <dbReference type="SAM" id="Phobius"/>
    </source>
</evidence>
<evidence type="ECO:0000256" key="1">
    <source>
        <dbReference type="ARBA" id="ARBA00004651"/>
    </source>
</evidence>
<feature type="transmembrane region" description="Helical" evidence="8">
    <location>
        <begin position="185"/>
        <end position="203"/>
    </location>
</feature>
<evidence type="ECO:0000259" key="9">
    <source>
        <dbReference type="SMART" id="SM00014"/>
    </source>
</evidence>
<dbReference type="Gene3D" id="1.20.144.10">
    <property type="entry name" value="Phosphatidic acid phosphatase type 2/haloperoxidase"/>
    <property type="match status" value="2"/>
</dbReference>
<evidence type="ECO:0000313" key="10">
    <source>
        <dbReference type="EMBL" id="SKA28667.1"/>
    </source>
</evidence>
<evidence type="ECO:0000256" key="3">
    <source>
        <dbReference type="ARBA" id="ARBA00022692"/>
    </source>
</evidence>